<name>A0ABQ9JIR8_9CUCU</name>
<accession>A0ABQ9JIR8</accession>
<feature type="coiled-coil region" evidence="1">
    <location>
        <begin position="353"/>
        <end position="405"/>
    </location>
</feature>
<gene>
    <name evidence="3" type="ORF">NQ317_008415</name>
</gene>
<keyword evidence="1" id="KW-0175">Coiled coil</keyword>
<evidence type="ECO:0000256" key="1">
    <source>
        <dbReference type="SAM" id="Coils"/>
    </source>
</evidence>
<sequence length="418" mass="48900">MTKIDELIHLILQNSKVTPDRPRLENDTMADLKQYKENESRIHEQLYDNVFLLSHFYPTSKELNAVFKKDMFIKNNKTAFFEVIYYLLTTLNTELTKQRITTWPPYEIKRENKFRAEVLKYINELNTLYDNADIPHIMSSHLISPGGLKFAKFMLKLSQLVVYEHLKKMEPLDVLYCPKPSKNIMLTKANIGNLKKKTALIENGTRELLNKFDNNHFQLNEEALKIDTKLNELNDKIRLARQKNTVIREEFNKAYPSYPSFESLNEKLHQLKTEWEHLQEIQNIFFECDQLITYLSSSASVLEHYKDELKIPNEVLHIVRNQDELDLKEFFHGLHILLEHKALELPNPTSSFIECNLQQLKELNEKYSRIKNSLSDSVQKIEATIEKLSTEIAELAVAVDNEDEEPLAVPLMSSDKSA</sequence>
<feature type="domain" description="HAUS augmin-like complex subunit 6 N-terminal" evidence="2">
    <location>
        <begin position="48"/>
        <end position="276"/>
    </location>
</feature>
<reference evidence="3" key="1">
    <citation type="journal article" date="2023" name="Insect Mol. Biol.">
        <title>Genome sequencing provides insights into the evolution of gene families encoding plant cell wall-degrading enzymes in longhorned beetles.</title>
        <authorList>
            <person name="Shin N.R."/>
            <person name="Okamura Y."/>
            <person name="Kirsch R."/>
            <person name="Pauchet Y."/>
        </authorList>
    </citation>
    <scope>NUCLEOTIDE SEQUENCE</scope>
    <source>
        <strain evidence="3">MMC_N1</strain>
    </source>
</reference>
<comment type="caution">
    <text evidence="3">The sequence shown here is derived from an EMBL/GenBank/DDBJ whole genome shotgun (WGS) entry which is preliminary data.</text>
</comment>
<evidence type="ECO:0000313" key="4">
    <source>
        <dbReference type="Proteomes" id="UP001162164"/>
    </source>
</evidence>
<evidence type="ECO:0000259" key="2">
    <source>
        <dbReference type="Pfam" id="PF14661"/>
    </source>
</evidence>
<dbReference type="InterPro" id="IPR028163">
    <property type="entry name" value="HAUS_6_N"/>
</dbReference>
<dbReference type="Proteomes" id="UP001162164">
    <property type="component" value="Unassembled WGS sequence"/>
</dbReference>
<dbReference type="PANTHER" id="PTHR16151">
    <property type="entry name" value="HAUS AUGMIN-LIKE COMPLEX SUBUNIT 6"/>
    <property type="match status" value="1"/>
</dbReference>
<keyword evidence="4" id="KW-1185">Reference proteome</keyword>
<organism evidence="3 4">
    <name type="scientific">Molorchus minor</name>
    <dbReference type="NCBI Taxonomy" id="1323400"/>
    <lineage>
        <taxon>Eukaryota</taxon>
        <taxon>Metazoa</taxon>
        <taxon>Ecdysozoa</taxon>
        <taxon>Arthropoda</taxon>
        <taxon>Hexapoda</taxon>
        <taxon>Insecta</taxon>
        <taxon>Pterygota</taxon>
        <taxon>Neoptera</taxon>
        <taxon>Endopterygota</taxon>
        <taxon>Coleoptera</taxon>
        <taxon>Polyphaga</taxon>
        <taxon>Cucujiformia</taxon>
        <taxon>Chrysomeloidea</taxon>
        <taxon>Cerambycidae</taxon>
        <taxon>Lamiinae</taxon>
        <taxon>Monochamini</taxon>
        <taxon>Molorchus</taxon>
    </lineage>
</organism>
<evidence type="ECO:0000313" key="3">
    <source>
        <dbReference type="EMBL" id="KAJ8977582.1"/>
    </source>
</evidence>
<proteinExistence type="predicted"/>
<protein>
    <recommendedName>
        <fullName evidence="2">HAUS augmin-like complex subunit 6 N-terminal domain-containing protein</fullName>
    </recommendedName>
</protein>
<dbReference type="Pfam" id="PF14661">
    <property type="entry name" value="HAUS6_N"/>
    <property type="match status" value="1"/>
</dbReference>
<feature type="coiled-coil region" evidence="1">
    <location>
        <begin position="223"/>
        <end position="281"/>
    </location>
</feature>
<dbReference type="PANTHER" id="PTHR16151:SF2">
    <property type="entry name" value="HAUS AUGMIN-LIKE COMPLEX SUBUNIT 6"/>
    <property type="match status" value="1"/>
</dbReference>
<dbReference type="InterPro" id="IPR026797">
    <property type="entry name" value="HAUS_6"/>
</dbReference>
<dbReference type="EMBL" id="JAPWTJ010000528">
    <property type="protein sequence ID" value="KAJ8977582.1"/>
    <property type="molecule type" value="Genomic_DNA"/>
</dbReference>